<evidence type="ECO:0000313" key="2">
    <source>
        <dbReference type="Proteomes" id="UP000030377"/>
    </source>
</evidence>
<gene>
    <name evidence="1" type="ORF">MA20_29915</name>
</gene>
<dbReference type="RefSeq" id="WP_041958159.1">
    <property type="nucleotide sequence ID" value="NZ_JRPN01000021.1"/>
</dbReference>
<dbReference type="AlphaFoldDB" id="A0A0A3XSF8"/>
<dbReference type="Proteomes" id="UP000030377">
    <property type="component" value="Unassembled WGS sequence"/>
</dbReference>
<dbReference type="EMBL" id="JRPN01000021">
    <property type="protein sequence ID" value="KGT76056.1"/>
    <property type="molecule type" value="Genomic_DNA"/>
</dbReference>
<name>A0A0A3XSF8_BRAJP</name>
<protein>
    <submittedName>
        <fullName evidence="1">Uncharacterized protein</fullName>
    </submittedName>
</protein>
<sequence length="72" mass="8512">MAEPRKAKKVRRIIRRAKTKKIKADLREFDRLIGERMDQDPSVDVSAAQRKAKMARERRLKLLGRRLLNATR</sequence>
<comment type="caution">
    <text evidence="1">The sequence shown here is derived from an EMBL/GenBank/DDBJ whole genome shotgun (WGS) entry which is preliminary data.</text>
</comment>
<proteinExistence type="predicted"/>
<reference evidence="1 2" key="1">
    <citation type="submission" date="2014-09" db="EMBL/GenBank/DDBJ databases">
        <title>Draft genome of Bradyrhizobium japonicum Is-34.</title>
        <authorList>
            <person name="Tsurumaru H."/>
            <person name="Yamakawa T."/>
            <person name="Hashimoto S."/>
            <person name="Okizaki K."/>
            <person name="Kanesaki Y."/>
            <person name="Yoshikawa H."/>
            <person name="Yajima S."/>
        </authorList>
    </citation>
    <scope>NUCLEOTIDE SEQUENCE [LARGE SCALE GENOMIC DNA]</scope>
    <source>
        <strain evidence="1 2">Is-34</strain>
    </source>
</reference>
<evidence type="ECO:0000313" key="1">
    <source>
        <dbReference type="EMBL" id="KGT76056.1"/>
    </source>
</evidence>
<organism evidence="1 2">
    <name type="scientific">Bradyrhizobium japonicum</name>
    <dbReference type="NCBI Taxonomy" id="375"/>
    <lineage>
        <taxon>Bacteria</taxon>
        <taxon>Pseudomonadati</taxon>
        <taxon>Pseudomonadota</taxon>
        <taxon>Alphaproteobacteria</taxon>
        <taxon>Hyphomicrobiales</taxon>
        <taxon>Nitrobacteraceae</taxon>
        <taxon>Bradyrhizobium</taxon>
    </lineage>
</organism>
<accession>A0A0A3XSF8</accession>